<sequence>MLLDFTVFYFWFSRHPLAAFFHLFFRINAIVTYLFCYWFSTSFVGCFLTIIVLLSCDFWSVKNVTGRLLVGLQWFNQIDKDGRSQWVFEAKKALVIAGIVLQATNLYGFVQCKVGGQPGIPVPAASSPGQQFPQRVG</sequence>
<keyword evidence="8" id="KW-1185">Reference proteome</keyword>
<accession>A0ABS2YPF7</accession>
<comment type="caution">
    <text evidence="7">The sequence shown here is derived from an EMBL/GenBank/DDBJ whole genome shotgun (WGS) entry which is preliminary data.</text>
</comment>
<comment type="similarity">
    <text evidence="2 6">Belongs to the TVP23 family.</text>
</comment>
<evidence type="ECO:0000256" key="5">
    <source>
        <dbReference type="ARBA" id="ARBA00023136"/>
    </source>
</evidence>
<evidence type="ECO:0000256" key="4">
    <source>
        <dbReference type="ARBA" id="ARBA00022989"/>
    </source>
</evidence>
<dbReference type="PANTHER" id="PTHR13019">
    <property type="entry name" value="GOLGI APPARATUS MEMBRANE PROTEIN TVP23"/>
    <property type="match status" value="1"/>
</dbReference>
<comment type="caution">
    <text evidence="6">Lacks conserved residue(s) required for the propagation of feature annotation.</text>
</comment>
<proteinExistence type="inferred from homology"/>
<name>A0ABS2YPF7_POLSP</name>
<feature type="non-terminal residue" evidence="7">
    <location>
        <position position="137"/>
    </location>
</feature>
<gene>
    <name evidence="7" type="primary">Tvp23a_0</name>
    <name evidence="7" type="ORF">GTO93_0012849</name>
</gene>
<feature type="non-terminal residue" evidence="7">
    <location>
        <position position="1"/>
    </location>
</feature>
<keyword evidence="3 6" id="KW-0812">Transmembrane</keyword>
<dbReference type="EMBL" id="JAAWVQ010174811">
    <property type="protein sequence ID" value="MBN3288359.1"/>
    <property type="molecule type" value="Genomic_DNA"/>
</dbReference>
<reference evidence="7" key="1">
    <citation type="journal article" date="2021" name="Cell">
        <title>Tracing the genetic footprints of vertebrate landing in non-teleost ray-finned fishes.</title>
        <authorList>
            <person name="Bi X."/>
            <person name="Wang K."/>
            <person name="Yang L."/>
            <person name="Pan H."/>
            <person name="Jiang H."/>
            <person name="Wei Q."/>
            <person name="Fang M."/>
            <person name="Yu H."/>
            <person name="Zhu C."/>
            <person name="Cai Y."/>
            <person name="He Y."/>
            <person name="Gan X."/>
            <person name="Zeng H."/>
            <person name="Yu D."/>
            <person name="Zhu Y."/>
            <person name="Jiang H."/>
            <person name="Qiu Q."/>
            <person name="Yang H."/>
            <person name="Zhang Y.E."/>
            <person name="Wang W."/>
            <person name="Zhu M."/>
            <person name="He S."/>
            <person name="Zhang G."/>
        </authorList>
    </citation>
    <scope>NUCLEOTIDE SEQUENCE</scope>
    <source>
        <strain evidence="7">Pddl_001</strain>
    </source>
</reference>
<evidence type="ECO:0000256" key="3">
    <source>
        <dbReference type="ARBA" id="ARBA00022692"/>
    </source>
</evidence>
<dbReference type="InterPro" id="IPR008564">
    <property type="entry name" value="TVP23-like"/>
</dbReference>
<evidence type="ECO:0000256" key="1">
    <source>
        <dbReference type="ARBA" id="ARBA00004141"/>
    </source>
</evidence>
<keyword evidence="4 6" id="KW-1133">Transmembrane helix</keyword>
<evidence type="ECO:0000256" key="2">
    <source>
        <dbReference type="ARBA" id="ARBA00005467"/>
    </source>
</evidence>
<evidence type="ECO:0000256" key="6">
    <source>
        <dbReference type="RuleBase" id="RU361206"/>
    </source>
</evidence>
<dbReference type="Proteomes" id="UP001166093">
    <property type="component" value="Unassembled WGS sequence"/>
</dbReference>
<comment type="subcellular location">
    <subcellularLocation>
        <location evidence="1 6">Membrane</location>
        <topology evidence="1 6">Multi-pass membrane protein</topology>
    </subcellularLocation>
</comment>
<feature type="transmembrane region" description="Helical" evidence="6">
    <location>
        <begin position="32"/>
        <end position="54"/>
    </location>
</feature>
<evidence type="ECO:0000313" key="7">
    <source>
        <dbReference type="EMBL" id="MBN3288359.1"/>
    </source>
</evidence>
<dbReference type="PANTHER" id="PTHR13019:SF18">
    <property type="entry name" value="GOLGI APPARATUS MEMBRANE PROTEIN TVP23 HOMOLOG A"/>
    <property type="match status" value="1"/>
</dbReference>
<organism evidence="7 8">
    <name type="scientific">Polyodon spathula</name>
    <name type="common">North American paddlefish</name>
    <name type="synonym">Squalus spathula</name>
    <dbReference type="NCBI Taxonomy" id="7913"/>
    <lineage>
        <taxon>Eukaryota</taxon>
        <taxon>Metazoa</taxon>
        <taxon>Chordata</taxon>
        <taxon>Craniata</taxon>
        <taxon>Vertebrata</taxon>
        <taxon>Euteleostomi</taxon>
        <taxon>Actinopterygii</taxon>
        <taxon>Chondrostei</taxon>
        <taxon>Acipenseriformes</taxon>
        <taxon>Polyodontidae</taxon>
        <taxon>Polyodon</taxon>
    </lineage>
</organism>
<keyword evidence="5 6" id="KW-0472">Membrane</keyword>
<dbReference type="Pfam" id="PF05832">
    <property type="entry name" value="DUF846"/>
    <property type="match status" value="1"/>
</dbReference>
<protein>
    <recommendedName>
        <fullName evidence="6">Golgi apparatus membrane protein TVP23 homolog</fullName>
    </recommendedName>
</protein>
<evidence type="ECO:0000313" key="8">
    <source>
        <dbReference type="Proteomes" id="UP001166093"/>
    </source>
</evidence>